<dbReference type="InterPro" id="IPR006842">
    <property type="entry name" value="Transposase_31"/>
</dbReference>
<sequence length="308" mass="35528">MEILHKPHDGFFRTFFGRTRELGELLQQILPAELFRQLDPGSLKVEPDSYLDEKGREYFSDIAGSATIAGQKHKIYILVEHKSWPNKWVHLQMYHYIYRIWKQELKEQKSSVLCPVLPILFYHGPTRRIDPSLRSLFPPSLSAEIRGRQPELDLIIYNLSLPETIPGSCSATVAAALYSLKYARDNLTALLRVLNRLAREGGTAFLLSPDFKQIQTYIFSASSLTEQEIHQQIYTEVTNPVLQEEFMSTAQLIMQRGRQEGMREKAREDARRMLDKGFSIQDIVDITGLSEQEIKDLQEPHNQTQIHA</sequence>
<gene>
    <name evidence="2" type="ORF">SAMN05920897_1045</name>
</gene>
<proteinExistence type="predicted"/>
<evidence type="ECO:0000313" key="3">
    <source>
        <dbReference type="Proteomes" id="UP000186400"/>
    </source>
</evidence>
<dbReference type="Pfam" id="PF04754">
    <property type="entry name" value="Transposase_31"/>
    <property type="match status" value="1"/>
</dbReference>
<organism evidence="2 3">
    <name type="scientific">Alkalispirochaeta americana</name>
    <dbReference type="NCBI Taxonomy" id="159291"/>
    <lineage>
        <taxon>Bacteria</taxon>
        <taxon>Pseudomonadati</taxon>
        <taxon>Spirochaetota</taxon>
        <taxon>Spirochaetia</taxon>
        <taxon>Spirochaetales</taxon>
        <taxon>Spirochaetaceae</taxon>
        <taxon>Alkalispirochaeta</taxon>
    </lineage>
</organism>
<dbReference type="OrthoDB" id="344848at2"/>
<dbReference type="PANTHER" id="PTHR34611">
    <property type="match status" value="1"/>
</dbReference>
<name>A0A1N6Q4G6_9SPIO</name>
<accession>A0A1N6Q4G6</accession>
<dbReference type="RefSeq" id="WP_076487977.1">
    <property type="nucleotide sequence ID" value="NZ_FTMS01000004.1"/>
</dbReference>
<dbReference type="AlphaFoldDB" id="A0A1N6Q4G6"/>
<evidence type="ECO:0000259" key="1">
    <source>
        <dbReference type="Pfam" id="PF04754"/>
    </source>
</evidence>
<dbReference type="STRING" id="159291.SAMN05920897_1045"/>
<keyword evidence="3" id="KW-1185">Reference proteome</keyword>
<dbReference type="EMBL" id="FTMS01000004">
    <property type="protein sequence ID" value="SIQ11493.1"/>
    <property type="molecule type" value="Genomic_DNA"/>
</dbReference>
<feature type="domain" description="Transposase (putative) YhgA-like" evidence="1">
    <location>
        <begin position="6"/>
        <end position="127"/>
    </location>
</feature>
<reference evidence="3" key="1">
    <citation type="submission" date="2017-01" db="EMBL/GenBank/DDBJ databases">
        <authorList>
            <person name="Varghese N."/>
            <person name="Submissions S."/>
        </authorList>
    </citation>
    <scope>NUCLEOTIDE SEQUENCE [LARGE SCALE GENOMIC DNA]</scope>
    <source>
        <strain evidence="3">ASpG1</strain>
    </source>
</reference>
<protein>
    <recommendedName>
        <fullName evidence="1">Transposase (putative) YhgA-like domain-containing protein</fullName>
    </recommendedName>
</protein>
<dbReference type="Proteomes" id="UP000186400">
    <property type="component" value="Unassembled WGS sequence"/>
</dbReference>
<dbReference type="GO" id="GO:1990238">
    <property type="term" value="F:double-stranded DNA endonuclease activity"/>
    <property type="evidence" value="ECO:0007669"/>
    <property type="project" value="TreeGrafter"/>
</dbReference>
<dbReference type="InterPro" id="IPR051699">
    <property type="entry name" value="Rpn/YhgA-like_nuclease"/>
</dbReference>
<dbReference type="GO" id="GO:0006310">
    <property type="term" value="P:DNA recombination"/>
    <property type="evidence" value="ECO:0007669"/>
    <property type="project" value="TreeGrafter"/>
</dbReference>
<evidence type="ECO:0000313" key="2">
    <source>
        <dbReference type="EMBL" id="SIQ11493.1"/>
    </source>
</evidence>
<dbReference type="PANTHER" id="PTHR34611:SF2">
    <property type="entry name" value="INACTIVE RECOMBINATION-PROMOTING NUCLEASE-LIKE PROTEIN RPNE-RELATED"/>
    <property type="match status" value="1"/>
</dbReference>